<name>A0A267EMG1_9PLAT</name>
<protein>
    <recommendedName>
        <fullName evidence="2">OCIA domain-containing protein</fullName>
    </recommendedName>
</protein>
<evidence type="ECO:0000256" key="1">
    <source>
        <dbReference type="SAM" id="MobiDB-lite"/>
    </source>
</evidence>
<evidence type="ECO:0000259" key="2">
    <source>
        <dbReference type="Pfam" id="PF07051"/>
    </source>
</evidence>
<gene>
    <name evidence="3" type="ORF">BOX15_Mlig016559g1</name>
</gene>
<proteinExistence type="predicted"/>
<dbReference type="AlphaFoldDB" id="A0A267EMG1"/>
<dbReference type="InterPro" id="IPR040187">
    <property type="entry name" value="OCAD1/2"/>
</dbReference>
<keyword evidence="4" id="KW-1185">Reference proteome</keyword>
<dbReference type="Proteomes" id="UP000215902">
    <property type="component" value="Unassembled WGS sequence"/>
</dbReference>
<feature type="region of interest" description="Disordered" evidence="1">
    <location>
        <begin position="98"/>
        <end position="219"/>
    </location>
</feature>
<dbReference type="OrthoDB" id="6513616at2759"/>
<dbReference type="InterPro" id="IPR009764">
    <property type="entry name" value="OCIA_dom"/>
</dbReference>
<accession>A0A267EMG1</accession>
<feature type="compositionally biased region" description="Polar residues" evidence="1">
    <location>
        <begin position="167"/>
        <end position="181"/>
    </location>
</feature>
<feature type="compositionally biased region" description="Low complexity" evidence="1">
    <location>
        <begin position="100"/>
        <end position="121"/>
    </location>
</feature>
<dbReference type="PANTHER" id="PTHR13336:SF3">
    <property type="entry name" value="OCIA DOMAIN-CONTAINING PROTEIN 1"/>
    <property type="match status" value="1"/>
</dbReference>
<feature type="domain" description="OCIA" evidence="2">
    <location>
        <begin position="15"/>
        <end position="88"/>
    </location>
</feature>
<dbReference type="PANTHER" id="PTHR13336">
    <property type="entry name" value="OVARIAN CARCINOMA IMMUNOREACTIVE ANTIGEN"/>
    <property type="match status" value="1"/>
</dbReference>
<feature type="non-terminal residue" evidence="3">
    <location>
        <position position="1"/>
    </location>
</feature>
<dbReference type="EMBL" id="NIVC01001905">
    <property type="protein sequence ID" value="PAA62745.1"/>
    <property type="molecule type" value="Genomic_DNA"/>
</dbReference>
<comment type="caution">
    <text evidence="3">The sequence shown here is derived from an EMBL/GenBank/DDBJ whole genome shotgun (WGS) entry which is preliminary data.</text>
</comment>
<organism evidence="3 4">
    <name type="scientific">Macrostomum lignano</name>
    <dbReference type="NCBI Taxonomy" id="282301"/>
    <lineage>
        <taxon>Eukaryota</taxon>
        <taxon>Metazoa</taxon>
        <taxon>Spiralia</taxon>
        <taxon>Lophotrochozoa</taxon>
        <taxon>Platyhelminthes</taxon>
        <taxon>Rhabditophora</taxon>
        <taxon>Macrostomorpha</taxon>
        <taxon>Macrostomida</taxon>
        <taxon>Macrostomidae</taxon>
        <taxon>Macrostomum</taxon>
    </lineage>
</organism>
<dbReference type="Pfam" id="PF07051">
    <property type="entry name" value="OCIA"/>
    <property type="match status" value="1"/>
</dbReference>
<evidence type="ECO:0000313" key="3">
    <source>
        <dbReference type="EMBL" id="PAA62745.1"/>
    </source>
</evidence>
<dbReference type="GO" id="GO:0005768">
    <property type="term" value="C:endosome"/>
    <property type="evidence" value="ECO:0007669"/>
    <property type="project" value="TreeGrafter"/>
</dbReference>
<evidence type="ECO:0000313" key="4">
    <source>
        <dbReference type="Proteomes" id="UP000215902"/>
    </source>
</evidence>
<reference evidence="3 4" key="1">
    <citation type="submission" date="2017-06" db="EMBL/GenBank/DDBJ databases">
        <title>A platform for efficient transgenesis in Macrostomum lignano, a flatworm model organism for stem cell research.</title>
        <authorList>
            <person name="Berezikov E."/>
        </authorList>
    </citation>
    <scope>NUCLEOTIDE SEQUENCE [LARGE SCALE GENOMIC DNA]</scope>
    <source>
        <strain evidence="3">DV1</strain>
        <tissue evidence="3">Whole organism</tissue>
    </source>
</reference>
<sequence length="219" mass="25530">AFPGANQSGELALTDLDRELLRQCQQESFYRRCLPFSAALTLVTFWRHRLGHYQKFIALRYLGSIVAGNILGRVSYLGVCRRKFMDTDEEQSAVKTMLMKKQPLQQQQQQKQQQHPQQQQWPKRDISLDNQRSIQDLSDLPLPPPPSQQQQQPKKDPIYVKPDYSYGSFSEQYQKPFSSSYYEDDRSGLKSSDSDQQQQPQQARSGMLDDEFFNKARQD</sequence>